<dbReference type="InterPro" id="IPR058647">
    <property type="entry name" value="BSH_CzcB-like"/>
</dbReference>
<dbReference type="InterPro" id="IPR050465">
    <property type="entry name" value="UPF0194_transport"/>
</dbReference>
<dbReference type="EMBL" id="AE017180">
    <property type="protein sequence ID" value="AAR34276.1"/>
    <property type="molecule type" value="Genomic_DNA"/>
</dbReference>
<dbReference type="Pfam" id="PF25989">
    <property type="entry name" value="YknX_C"/>
    <property type="match status" value="1"/>
</dbReference>
<dbReference type="Pfam" id="PF25973">
    <property type="entry name" value="BSH_CzcB"/>
    <property type="match status" value="1"/>
</dbReference>
<reference evidence="7 8" key="2">
    <citation type="journal article" date="2012" name="BMC Genomics">
        <title>Comparative genomic analysis of Geobacter sulfurreducens KN400, a strain with enhanced capacity for extracellular electron transfer and electricity production.</title>
        <authorList>
            <person name="Butler J.E."/>
            <person name="Young N.D."/>
            <person name="Aklujkar M."/>
            <person name="Lovley D.R."/>
        </authorList>
    </citation>
    <scope>NUCLEOTIDE SEQUENCE [LARGE SCALE GENOMIC DNA]</scope>
    <source>
        <strain evidence="8">ATCC 51573 / DSM 12127 / PCA</strain>
    </source>
</reference>
<sequence length="390" mass="41669">MTLIHTLRRHKTALVRTALLAALVVLVKATILAPPKVTTVRVERRDLTARVYGNGTVEAKEVVGVSSKVTGRIVSLHADQGDRVRRGQILARLESDEYAAQLGQAEAGVSRAAAGQSLEAATLAKARANLELAERNAARYRNLADRNLVSRQEAEQYETAWRLAREEEARSSAALEAARMESAAGRAARGVARSRLDDTVIRAPRDGIIVSRDLEKGAVVSPGQSIFTLADPAVVWVRAHVDESQLAGVAVGREAAISLRSAPERAMQGRVARVGMESDRVTEELAVDVAFAAPPPAFRLGEQSDVLITVGTKRGVPSLPAAALTSHGGKHGVWTVSEGRLRFKPVQVGIEDRQGVTEILSGLAGAEPVVLPTPAQAKKFRDGMKVRVSP</sequence>
<evidence type="ECO:0000256" key="2">
    <source>
        <dbReference type="ARBA" id="ARBA00009477"/>
    </source>
</evidence>
<evidence type="ECO:0000259" key="5">
    <source>
        <dbReference type="Pfam" id="PF25973"/>
    </source>
</evidence>
<comment type="subcellular location">
    <subcellularLocation>
        <location evidence="1">Cell envelope</location>
    </subcellularLocation>
</comment>
<dbReference type="Gene3D" id="1.10.287.470">
    <property type="entry name" value="Helix hairpin bin"/>
    <property type="match status" value="1"/>
</dbReference>
<dbReference type="AlphaFoldDB" id="Q74EL3"/>
<dbReference type="Proteomes" id="UP000000577">
    <property type="component" value="Chromosome"/>
</dbReference>
<dbReference type="PANTHER" id="PTHR32347:SF14">
    <property type="entry name" value="EFFLUX SYSTEM COMPONENT YKNX-RELATED"/>
    <property type="match status" value="1"/>
</dbReference>
<keyword evidence="3" id="KW-0175">Coiled coil</keyword>
<dbReference type="GO" id="GO:0016020">
    <property type="term" value="C:membrane"/>
    <property type="evidence" value="ECO:0007669"/>
    <property type="project" value="InterPro"/>
</dbReference>
<dbReference type="GO" id="GO:0022857">
    <property type="term" value="F:transmembrane transporter activity"/>
    <property type="evidence" value="ECO:0007669"/>
    <property type="project" value="InterPro"/>
</dbReference>
<feature type="domain" description="CusB-like beta-barrel" evidence="4">
    <location>
        <begin position="235"/>
        <end position="290"/>
    </location>
</feature>
<accession>Q74EL3</accession>
<dbReference type="PATRIC" id="fig|243231.5.peg.954"/>
<dbReference type="eggNOG" id="COG0845">
    <property type="taxonomic scope" value="Bacteria"/>
</dbReference>
<dbReference type="SMR" id="Q74EL3"/>
<dbReference type="NCBIfam" id="TIGR01730">
    <property type="entry name" value="RND_mfp"/>
    <property type="match status" value="1"/>
</dbReference>
<evidence type="ECO:0000259" key="6">
    <source>
        <dbReference type="Pfam" id="PF25989"/>
    </source>
</evidence>
<dbReference type="KEGG" id="gsu:GSU0949"/>
<evidence type="ECO:0000256" key="3">
    <source>
        <dbReference type="ARBA" id="ARBA00023054"/>
    </source>
</evidence>
<dbReference type="RefSeq" id="WP_010941617.1">
    <property type="nucleotide sequence ID" value="NC_002939.5"/>
</dbReference>
<evidence type="ECO:0000256" key="1">
    <source>
        <dbReference type="ARBA" id="ARBA00004196"/>
    </source>
</evidence>
<evidence type="ECO:0000259" key="4">
    <source>
        <dbReference type="Pfam" id="PF25954"/>
    </source>
</evidence>
<dbReference type="InterPro" id="IPR058792">
    <property type="entry name" value="Beta-barrel_RND_2"/>
</dbReference>
<protein>
    <submittedName>
        <fullName evidence="7">Efflux pump, RND family, membrane fusion protein</fullName>
    </submittedName>
</protein>
<dbReference type="PANTHER" id="PTHR32347">
    <property type="entry name" value="EFFLUX SYSTEM COMPONENT YKNX-RELATED"/>
    <property type="match status" value="1"/>
</dbReference>
<name>Q74EL3_GEOSL</name>
<dbReference type="GO" id="GO:0030313">
    <property type="term" value="C:cell envelope"/>
    <property type="evidence" value="ECO:0007669"/>
    <property type="project" value="UniProtKB-SubCell"/>
</dbReference>
<proteinExistence type="inferred from homology"/>
<dbReference type="InterPro" id="IPR006143">
    <property type="entry name" value="RND_pump_MFP"/>
</dbReference>
<dbReference type="OrthoDB" id="9806939at2"/>
<dbReference type="SUPFAM" id="SSF111369">
    <property type="entry name" value="HlyD-like secretion proteins"/>
    <property type="match status" value="2"/>
</dbReference>
<keyword evidence="8" id="KW-1185">Reference proteome</keyword>
<organism evidence="7 8">
    <name type="scientific">Geobacter sulfurreducens (strain ATCC 51573 / DSM 12127 / PCA)</name>
    <dbReference type="NCBI Taxonomy" id="243231"/>
    <lineage>
        <taxon>Bacteria</taxon>
        <taxon>Pseudomonadati</taxon>
        <taxon>Thermodesulfobacteriota</taxon>
        <taxon>Desulfuromonadia</taxon>
        <taxon>Geobacterales</taxon>
        <taxon>Geobacteraceae</taxon>
        <taxon>Geobacter</taxon>
    </lineage>
</organism>
<comment type="similarity">
    <text evidence="2">Belongs to the membrane fusion protein (MFP) (TC 8.A.1) family.</text>
</comment>
<dbReference type="Pfam" id="PF25954">
    <property type="entry name" value="Beta-barrel_RND_2"/>
    <property type="match status" value="1"/>
</dbReference>
<evidence type="ECO:0000313" key="8">
    <source>
        <dbReference type="Proteomes" id="UP000000577"/>
    </source>
</evidence>
<dbReference type="Gene3D" id="2.40.30.170">
    <property type="match status" value="1"/>
</dbReference>
<dbReference type="Gene3D" id="2.40.50.100">
    <property type="match status" value="1"/>
</dbReference>
<evidence type="ECO:0000313" key="7">
    <source>
        <dbReference type="EMBL" id="AAR34276.1"/>
    </source>
</evidence>
<reference evidence="7 8" key="1">
    <citation type="journal article" date="2003" name="Science">
        <title>Genome of Geobacter sulfurreducens: metal reduction in subsurface environments.</title>
        <authorList>
            <person name="Methe B.A."/>
            <person name="Nelson K.E."/>
            <person name="Eisen J.A."/>
            <person name="Paulsen I.T."/>
            <person name="Nelson W."/>
            <person name="Heidelberg J.F."/>
            <person name="Wu D."/>
            <person name="Wu M."/>
            <person name="Ward N."/>
            <person name="Beanan M.J."/>
            <person name="Dodson R.J."/>
            <person name="Madupu R."/>
            <person name="Brinkac L.M."/>
            <person name="Daugherty S.C."/>
            <person name="DeBoy R.T."/>
            <person name="Durkin A.S."/>
            <person name="Gwinn M."/>
            <person name="Kolonay J.F."/>
            <person name="Sullivan S.A."/>
            <person name="Haft D.H."/>
            <person name="Selengut J."/>
            <person name="Davidsen T.M."/>
            <person name="Zafar N."/>
            <person name="White O."/>
            <person name="Tran B."/>
            <person name="Romero C."/>
            <person name="Forberger H.A."/>
            <person name="Weidman J."/>
            <person name="Khouri H."/>
            <person name="Feldblyum T.V."/>
            <person name="Utterback T.R."/>
            <person name="Van Aken S.E."/>
            <person name="Lovley D.R."/>
            <person name="Fraser C.M."/>
        </authorList>
    </citation>
    <scope>NUCLEOTIDE SEQUENCE [LARGE SCALE GENOMIC DNA]</scope>
    <source>
        <strain evidence="8">ATCC 51573 / DSM 12127 / PCA</strain>
    </source>
</reference>
<feature type="domain" description="CzcB-like barrel-sandwich hybrid" evidence="5">
    <location>
        <begin position="63"/>
        <end position="231"/>
    </location>
</feature>
<dbReference type="STRING" id="243231.GSU0949"/>
<dbReference type="Gene3D" id="2.40.420.20">
    <property type="match status" value="1"/>
</dbReference>
<gene>
    <name evidence="7" type="ordered locus">GSU0949</name>
</gene>
<dbReference type="HOGENOM" id="CLU_018816_14_4_7"/>
<dbReference type="InterPro" id="IPR058637">
    <property type="entry name" value="YknX-like_C"/>
</dbReference>
<dbReference type="InParanoid" id="Q74EL3"/>
<feature type="domain" description="YknX-like C-terminal permuted SH3-like" evidence="6">
    <location>
        <begin position="318"/>
        <end position="388"/>
    </location>
</feature>
<dbReference type="EnsemblBacteria" id="AAR34276">
    <property type="protein sequence ID" value="AAR34276"/>
    <property type="gene ID" value="GSU0949"/>
</dbReference>